<comment type="caution">
    <text evidence="2">The sequence shown here is derived from an EMBL/GenBank/DDBJ whole genome shotgun (WGS) entry which is preliminary data.</text>
</comment>
<keyword evidence="3" id="KW-1185">Reference proteome</keyword>
<evidence type="ECO:0000313" key="3">
    <source>
        <dbReference type="Proteomes" id="UP000789595"/>
    </source>
</evidence>
<accession>A0A8J2WZM7</accession>
<name>A0A8J2WZM7_9STRA</name>
<reference evidence="2" key="1">
    <citation type="submission" date="2021-11" db="EMBL/GenBank/DDBJ databases">
        <authorList>
            <consortium name="Genoscope - CEA"/>
            <person name="William W."/>
        </authorList>
    </citation>
    <scope>NUCLEOTIDE SEQUENCE</scope>
</reference>
<dbReference type="EMBL" id="CAKKNE010000002">
    <property type="protein sequence ID" value="CAH0368261.1"/>
    <property type="molecule type" value="Genomic_DNA"/>
</dbReference>
<dbReference type="Proteomes" id="UP000789595">
    <property type="component" value="Unassembled WGS sequence"/>
</dbReference>
<evidence type="ECO:0000313" key="2">
    <source>
        <dbReference type="EMBL" id="CAH0368261.1"/>
    </source>
</evidence>
<evidence type="ECO:0000256" key="1">
    <source>
        <dbReference type="SAM" id="MobiDB-lite"/>
    </source>
</evidence>
<organism evidence="2 3">
    <name type="scientific">Pelagomonas calceolata</name>
    <dbReference type="NCBI Taxonomy" id="35677"/>
    <lineage>
        <taxon>Eukaryota</taxon>
        <taxon>Sar</taxon>
        <taxon>Stramenopiles</taxon>
        <taxon>Ochrophyta</taxon>
        <taxon>Pelagophyceae</taxon>
        <taxon>Pelagomonadales</taxon>
        <taxon>Pelagomonadaceae</taxon>
        <taxon>Pelagomonas</taxon>
    </lineage>
</organism>
<sequence>MAPKNKTPEQTRKLLREAREELDKAQQPLLEQLARCTGPETPWMMAAAGRDDAAVAHAERGAQRAELLERRGDRVAAALGAGWLASARLRRGEFAECLPALLTAMRGLQHVLGPSHAQVGALMAEAAFAKFESCADDDRSRDDATAPLLSVAANVWAAQGTTSLTSCVFWPFASQPPDDAVDAGPDAEEGGGHEDDDAAAVYLGRGRFCAALGAAGETLARSTTPRDRAAAWIAAGRALVGMARYVEAEEAFRNAAVARGGLTANTSPFGAVAVEAAETLEVDDDDEEESPRPPRAWQPPPRRLACAAAALAAERGALAAPVRARAFEVVGVDVIKQVVGAALDHGGAKTLCLGVTTVPLLRAAALHAKGAVVVATPHGAALDLVAICAARKAAKAAPDAFDVVLAPAERCRADVDGLDRDAARVVLVDPRLFGGALLNRRLVPQLTALRRARLVEPGATYVPGQARLVVAAVAISSPSHDARGEKLTLNAFDAAVARGLRDDPRAVEVDLSAVKMKWLSPPVVAVSLELSETLTEQDVVLDLPCDAFDDGRPAVAGGALVALVCWPEIGPFGADTITRALPASLPHAWTPLPRATAAGLRDGVHCTYTAAGVAFTLARRPGASFLANALSLRWDRAAAVRDAPTASAFREAVDVAVPEAAERAQRRGESALVLVVGGDLAAVLALLAARAAAGRAVRATVLLMARDARLAAVARRLVAENGVDGAVGVHVEVRVGDAGRDAASVLRGRRADLLIMDPFDDRGALRRDTRAVAAACWRGALRFDAKVVPRRCRVRCCLVTDAGANGDWARYGLPSLGARLTEAVDVADDDLCDRAAVLADDESLAPTRKVELSVARSGIAAAACVWAVVHCGAGICLTTALDGLGIDVAAATHVASRRPVDLRILAPRRCVKNGVERLAVSSGRFAWTDSSQTAPADAVWRVLRARHDSRRREFVRAAGEESPRGASHCDAVYALERDPEYLAAGHAVAYEAAAALAAELSAPRPNFDLVGADVQATPEATAQDWGCSGAPPIPIIGGDSCAIN</sequence>
<dbReference type="AlphaFoldDB" id="A0A8J2WZM7"/>
<dbReference type="Gene3D" id="3.40.50.150">
    <property type="entry name" value="Vaccinia Virus protein VP39"/>
    <property type="match status" value="1"/>
</dbReference>
<protein>
    <submittedName>
        <fullName evidence="2">Uncharacterized protein</fullName>
    </submittedName>
</protein>
<feature type="region of interest" description="Disordered" evidence="1">
    <location>
        <begin position="1"/>
        <end position="26"/>
    </location>
</feature>
<dbReference type="InterPro" id="IPR029063">
    <property type="entry name" value="SAM-dependent_MTases_sf"/>
</dbReference>
<feature type="compositionally biased region" description="Basic and acidic residues" evidence="1">
    <location>
        <begin position="1"/>
        <end position="24"/>
    </location>
</feature>
<gene>
    <name evidence="2" type="ORF">PECAL_2P13200</name>
</gene>
<proteinExistence type="predicted"/>
<feature type="region of interest" description="Disordered" evidence="1">
    <location>
        <begin position="281"/>
        <end position="300"/>
    </location>
</feature>
<dbReference type="OrthoDB" id="10689522at2759"/>